<dbReference type="GO" id="GO:0008168">
    <property type="term" value="F:methyltransferase activity"/>
    <property type="evidence" value="ECO:0007669"/>
    <property type="project" value="UniProtKB-KW"/>
</dbReference>
<dbReference type="CDD" id="cd06445">
    <property type="entry name" value="ATase"/>
    <property type="match status" value="1"/>
</dbReference>
<dbReference type="RefSeq" id="WP_106837374.1">
    <property type="nucleotide sequence ID" value="NZ_JBCNIW010000016.1"/>
</dbReference>
<evidence type="ECO:0000313" key="4">
    <source>
        <dbReference type="Proteomes" id="UP000240419"/>
    </source>
</evidence>
<evidence type="ECO:0000313" key="3">
    <source>
        <dbReference type="EMBL" id="PSJ99625.1"/>
    </source>
</evidence>
<dbReference type="OrthoDB" id="9789813at2"/>
<dbReference type="GO" id="GO:0032259">
    <property type="term" value="P:methylation"/>
    <property type="evidence" value="ECO:0007669"/>
    <property type="project" value="UniProtKB-KW"/>
</dbReference>
<dbReference type="Gene3D" id="1.10.10.10">
    <property type="entry name" value="Winged helix-like DNA-binding domain superfamily/Winged helix DNA-binding domain"/>
    <property type="match status" value="1"/>
</dbReference>
<dbReference type="PANTHER" id="PTHR42942">
    <property type="entry name" value="6-O-METHYLGUANINE DNA METHYLTRANSFERASE"/>
    <property type="match status" value="1"/>
</dbReference>
<dbReference type="InterPro" id="IPR014048">
    <property type="entry name" value="MethylDNA_cys_MeTrfase_DNA-bd"/>
</dbReference>
<organism evidence="3 4">
    <name type="scientific">Brevibacillus fortis</name>
    <dbReference type="NCBI Taxonomy" id="2126352"/>
    <lineage>
        <taxon>Bacteria</taxon>
        <taxon>Bacillati</taxon>
        <taxon>Bacillota</taxon>
        <taxon>Bacilli</taxon>
        <taxon>Bacillales</taxon>
        <taxon>Paenibacillaceae</taxon>
        <taxon>Brevibacillus</taxon>
    </lineage>
</organism>
<accession>A0A2P7VK87</accession>
<dbReference type="GO" id="GO:0006281">
    <property type="term" value="P:DNA repair"/>
    <property type="evidence" value="ECO:0007669"/>
    <property type="project" value="InterPro"/>
</dbReference>
<dbReference type="PANTHER" id="PTHR42942:SF1">
    <property type="entry name" value="ALKYLTRANSFERASE-LIKE PROTEIN 1"/>
    <property type="match status" value="1"/>
</dbReference>
<name>A0A2P7VK87_9BACL</name>
<dbReference type="InterPro" id="IPR036217">
    <property type="entry name" value="MethylDNA_cys_MeTrfase_DNAb"/>
</dbReference>
<protein>
    <submittedName>
        <fullName evidence="3">Cysteine methyltransferase</fullName>
    </submittedName>
</protein>
<evidence type="ECO:0000259" key="2">
    <source>
        <dbReference type="Pfam" id="PF01035"/>
    </source>
</evidence>
<sequence length="109" mass="12028">MTEFTQRALKIIAGIPAGHLMTYGQIAALAGSPRAARQIVRILHSMSKKHKLPWHRVINAQGKIGLQDLDSFTLQKMALESEGVVVSAAGEIDLERYQFHPHAADEPVF</sequence>
<proteinExistence type="predicted"/>
<reference evidence="3 4" key="1">
    <citation type="submission" date="2018-03" db="EMBL/GenBank/DDBJ databases">
        <title>Brevisbacillus phylogenomics.</title>
        <authorList>
            <person name="Dunlap C."/>
        </authorList>
    </citation>
    <scope>NUCLEOTIDE SEQUENCE [LARGE SCALE GENOMIC DNA]</scope>
    <source>
        <strain evidence="3 4">NRRL NRS-1210</strain>
    </source>
</reference>
<evidence type="ECO:0000256" key="1">
    <source>
        <dbReference type="ARBA" id="ARBA00022763"/>
    </source>
</evidence>
<gene>
    <name evidence="3" type="ORF">C7R93_02820</name>
</gene>
<dbReference type="AlphaFoldDB" id="A0A2P7VK87"/>
<keyword evidence="3" id="KW-0489">Methyltransferase</keyword>
<feature type="domain" description="Methylated-DNA-[protein]-cysteine S-methyltransferase DNA binding" evidence="2">
    <location>
        <begin position="3"/>
        <end position="84"/>
    </location>
</feature>
<keyword evidence="3" id="KW-0808">Transferase</keyword>
<dbReference type="Pfam" id="PF01035">
    <property type="entry name" value="DNA_binding_1"/>
    <property type="match status" value="1"/>
</dbReference>
<dbReference type="InterPro" id="IPR036388">
    <property type="entry name" value="WH-like_DNA-bd_sf"/>
</dbReference>
<keyword evidence="4" id="KW-1185">Reference proteome</keyword>
<dbReference type="Proteomes" id="UP000240419">
    <property type="component" value="Unassembled WGS sequence"/>
</dbReference>
<keyword evidence="1" id="KW-0227">DNA damage</keyword>
<comment type="caution">
    <text evidence="3">The sequence shown here is derived from an EMBL/GenBank/DDBJ whole genome shotgun (WGS) entry which is preliminary data.</text>
</comment>
<dbReference type="EMBL" id="PXZM01000003">
    <property type="protein sequence ID" value="PSJ99625.1"/>
    <property type="molecule type" value="Genomic_DNA"/>
</dbReference>
<dbReference type="InterPro" id="IPR052520">
    <property type="entry name" value="ATL_DNA_repair"/>
</dbReference>
<dbReference type="SUPFAM" id="SSF46767">
    <property type="entry name" value="Methylated DNA-protein cysteine methyltransferase, C-terminal domain"/>
    <property type="match status" value="1"/>
</dbReference>